<comment type="caution">
    <text evidence="2">The sequence shown here is derived from an EMBL/GenBank/DDBJ whole genome shotgun (WGS) entry which is preliminary data.</text>
</comment>
<proteinExistence type="predicted"/>
<feature type="non-terminal residue" evidence="2">
    <location>
        <position position="279"/>
    </location>
</feature>
<name>X0TER4_9ZZZZ</name>
<evidence type="ECO:0000256" key="1">
    <source>
        <dbReference type="SAM" id="MobiDB-lite"/>
    </source>
</evidence>
<organism evidence="2">
    <name type="scientific">marine sediment metagenome</name>
    <dbReference type="NCBI Taxonomy" id="412755"/>
    <lineage>
        <taxon>unclassified sequences</taxon>
        <taxon>metagenomes</taxon>
        <taxon>ecological metagenomes</taxon>
    </lineage>
</organism>
<evidence type="ECO:0000313" key="2">
    <source>
        <dbReference type="EMBL" id="GAF91714.1"/>
    </source>
</evidence>
<dbReference type="AlphaFoldDB" id="X0TER4"/>
<reference evidence="2" key="1">
    <citation type="journal article" date="2014" name="Front. Microbiol.">
        <title>High frequency of phylogenetically diverse reductive dehalogenase-homologous genes in deep subseafloor sedimentary metagenomes.</title>
        <authorList>
            <person name="Kawai M."/>
            <person name="Futagami T."/>
            <person name="Toyoda A."/>
            <person name="Takaki Y."/>
            <person name="Nishi S."/>
            <person name="Hori S."/>
            <person name="Arai W."/>
            <person name="Tsubouchi T."/>
            <person name="Morono Y."/>
            <person name="Uchiyama I."/>
            <person name="Ito T."/>
            <person name="Fujiyama A."/>
            <person name="Inagaki F."/>
            <person name="Takami H."/>
        </authorList>
    </citation>
    <scope>NUCLEOTIDE SEQUENCE</scope>
    <source>
        <strain evidence="2">Expedition CK06-06</strain>
    </source>
</reference>
<sequence>EGMADEVIEPTPYESPEKRESREAVDAEIGQRMRGEEIIQPTPFTSQQRRKAELTSRVSSKINDPKVQDKIVDEIIKAEEIEAAYNQRNIEEAETAEQQRDADYQKALDQQVDVELDVAENLAIVDEKGISGYKGTSLGKILRAAQQRLEKEEAKAMAALKKRFGTMSEQGALFDVSEVLIKGTAMYANAVKVGALKIAKHGLKYSAWTADMIGEFGDSIRPALARIYHDSKQKVKDIMKLSHEKFTTGERKGQLKYSPKQYASPGGMTRLRNTLRKLA</sequence>
<dbReference type="EMBL" id="BARS01016875">
    <property type="protein sequence ID" value="GAF91714.1"/>
    <property type="molecule type" value="Genomic_DNA"/>
</dbReference>
<gene>
    <name evidence="2" type="ORF">S01H1_27679</name>
</gene>
<feature type="non-terminal residue" evidence="2">
    <location>
        <position position="1"/>
    </location>
</feature>
<accession>X0TER4</accession>
<protein>
    <submittedName>
        <fullName evidence="2">Uncharacterized protein</fullName>
    </submittedName>
</protein>
<feature type="region of interest" description="Disordered" evidence="1">
    <location>
        <begin position="1"/>
        <end position="62"/>
    </location>
</feature>
<feature type="compositionally biased region" description="Basic and acidic residues" evidence="1">
    <location>
        <begin position="15"/>
        <end position="37"/>
    </location>
</feature>